<dbReference type="PANTHER" id="PTHR48100:SF58">
    <property type="entry name" value="PE-PGRS FAMILY PROTEIN PE_PGRS11"/>
    <property type="match status" value="1"/>
</dbReference>
<dbReference type="AlphaFoldDB" id="A0A852VRA6"/>
<feature type="region of interest" description="Disordered" evidence="1">
    <location>
        <begin position="201"/>
        <end position="224"/>
    </location>
</feature>
<protein>
    <submittedName>
        <fullName evidence="2">Putative phosphoglycerate mutase</fullName>
        <ecNumber evidence="2">5.4.2.12</ecNumber>
    </submittedName>
</protein>
<dbReference type="SMART" id="SM00855">
    <property type="entry name" value="PGAM"/>
    <property type="match status" value="1"/>
</dbReference>
<dbReference type="PROSITE" id="PS00175">
    <property type="entry name" value="PG_MUTASE"/>
    <property type="match status" value="1"/>
</dbReference>
<dbReference type="GO" id="GO:0016791">
    <property type="term" value="F:phosphatase activity"/>
    <property type="evidence" value="ECO:0007669"/>
    <property type="project" value="TreeGrafter"/>
</dbReference>
<name>A0A852VRA6_9MICO</name>
<evidence type="ECO:0000313" key="2">
    <source>
        <dbReference type="EMBL" id="NYF97970.1"/>
    </source>
</evidence>
<proteinExistence type="predicted"/>
<dbReference type="Gene3D" id="3.40.50.1240">
    <property type="entry name" value="Phosphoglycerate mutase-like"/>
    <property type="match status" value="1"/>
</dbReference>
<dbReference type="Pfam" id="PF00300">
    <property type="entry name" value="His_Phos_1"/>
    <property type="match status" value="1"/>
</dbReference>
<keyword evidence="3" id="KW-1185">Reference proteome</keyword>
<reference evidence="2 3" key="1">
    <citation type="submission" date="2020-07" db="EMBL/GenBank/DDBJ databases">
        <title>Sequencing the genomes of 1000 actinobacteria strains.</title>
        <authorList>
            <person name="Klenk H.-P."/>
        </authorList>
    </citation>
    <scope>NUCLEOTIDE SEQUENCE [LARGE SCALE GENOMIC DNA]</scope>
    <source>
        <strain evidence="2 3">DSM 26154</strain>
    </source>
</reference>
<organism evidence="2 3">
    <name type="scientific">Janibacter cremeus</name>
    <dbReference type="NCBI Taxonomy" id="1285192"/>
    <lineage>
        <taxon>Bacteria</taxon>
        <taxon>Bacillati</taxon>
        <taxon>Actinomycetota</taxon>
        <taxon>Actinomycetes</taxon>
        <taxon>Micrococcales</taxon>
        <taxon>Intrasporangiaceae</taxon>
        <taxon>Janibacter</taxon>
    </lineage>
</organism>
<dbReference type="Proteomes" id="UP000554054">
    <property type="component" value="Unassembled WGS sequence"/>
</dbReference>
<dbReference type="SUPFAM" id="SSF53254">
    <property type="entry name" value="Phosphoglycerate mutase-like"/>
    <property type="match status" value="1"/>
</dbReference>
<accession>A0A852VRA6</accession>
<gene>
    <name evidence="2" type="ORF">BJY20_001362</name>
</gene>
<dbReference type="GO" id="GO:0004619">
    <property type="term" value="F:phosphoglycerate mutase activity"/>
    <property type="evidence" value="ECO:0007669"/>
    <property type="project" value="UniProtKB-EC"/>
</dbReference>
<dbReference type="EMBL" id="JACCAE010000001">
    <property type="protein sequence ID" value="NYF97970.1"/>
    <property type="molecule type" value="Genomic_DNA"/>
</dbReference>
<sequence length="224" mass="23518">MRLLLIRHGQTPHNVTGALDTAYPGAGLTGLGRVQAHAVPDVLAEPVSGVYASPLVRTQLTAEPLALARGVDIRVREGLQEISAGALELRSDEQSRQAYIAALVRWMRGDLDHVLGGGESGRVFLTRYTSAVEAITSEHADGDTVALFSHGAAIRVFATVAAGLARDTAADLSIMNTGMGVLEGDPRSGWRLAGWSSEPLGGLDLQDPDAQDVTGDSAEDVLDD</sequence>
<dbReference type="InterPro" id="IPR050275">
    <property type="entry name" value="PGM_Phosphatase"/>
</dbReference>
<dbReference type="GO" id="GO:0005737">
    <property type="term" value="C:cytoplasm"/>
    <property type="evidence" value="ECO:0007669"/>
    <property type="project" value="TreeGrafter"/>
</dbReference>
<dbReference type="InterPro" id="IPR013078">
    <property type="entry name" value="His_Pase_superF_clade-1"/>
</dbReference>
<comment type="caution">
    <text evidence="2">The sequence shown here is derived from an EMBL/GenBank/DDBJ whole genome shotgun (WGS) entry which is preliminary data.</text>
</comment>
<dbReference type="InterPro" id="IPR029033">
    <property type="entry name" value="His_PPase_superfam"/>
</dbReference>
<dbReference type="CDD" id="cd07067">
    <property type="entry name" value="HP_PGM_like"/>
    <property type="match status" value="1"/>
</dbReference>
<dbReference type="InterPro" id="IPR001345">
    <property type="entry name" value="PG/BPGM_mutase_AS"/>
</dbReference>
<dbReference type="PANTHER" id="PTHR48100">
    <property type="entry name" value="BROAD-SPECIFICITY PHOSPHATASE YOR283W-RELATED"/>
    <property type="match status" value="1"/>
</dbReference>
<keyword evidence="2" id="KW-0413">Isomerase</keyword>
<dbReference type="RefSeq" id="WP_185990833.1">
    <property type="nucleotide sequence ID" value="NZ_JACCAE010000001.1"/>
</dbReference>
<evidence type="ECO:0000313" key="3">
    <source>
        <dbReference type="Proteomes" id="UP000554054"/>
    </source>
</evidence>
<evidence type="ECO:0000256" key="1">
    <source>
        <dbReference type="SAM" id="MobiDB-lite"/>
    </source>
</evidence>
<dbReference type="EC" id="5.4.2.12" evidence="2"/>